<accession>A0ABP9HZ69</accession>
<dbReference type="EMBL" id="BAABIL010000349">
    <property type="protein sequence ID" value="GAA4983071.1"/>
    <property type="molecule type" value="Genomic_DNA"/>
</dbReference>
<protein>
    <submittedName>
        <fullName evidence="1">Uncharacterized protein</fullName>
    </submittedName>
</protein>
<organism evidence="1 2">
    <name type="scientific">Kineococcus glutinatus</name>
    <dbReference type="NCBI Taxonomy" id="1070872"/>
    <lineage>
        <taxon>Bacteria</taxon>
        <taxon>Bacillati</taxon>
        <taxon>Actinomycetota</taxon>
        <taxon>Actinomycetes</taxon>
        <taxon>Kineosporiales</taxon>
        <taxon>Kineosporiaceae</taxon>
        <taxon>Kineococcus</taxon>
    </lineage>
</organism>
<gene>
    <name evidence="1" type="ORF">GCM10023225_23250</name>
</gene>
<name>A0ABP9HZ69_9ACTN</name>
<sequence>MELGKFDQLEALANVYSWFSDVRWSSSSVAANASASATTSPLPAEAVLEEPAEVVDDEEVVSPLSSELEQPASVRARAAAAAAAAAGRRCRRLAGSVGEVGMTRD</sequence>
<dbReference type="Proteomes" id="UP001501195">
    <property type="component" value="Unassembled WGS sequence"/>
</dbReference>
<evidence type="ECO:0000313" key="1">
    <source>
        <dbReference type="EMBL" id="GAA4983071.1"/>
    </source>
</evidence>
<comment type="caution">
    <text evidence="1">The sequence shown here is derived from an EMBL/GenBank/DDBJ whole genome shotgun (WGS) entry which is preliminary data.</text>
</comment>
<keyword evidence="2" id="KW-1185">Reference proteome</keyword>
<proteinExistence type="predicted"/>
<reference evidence="2" key="1">
    <citation type="journal article" date="2019" name="Int. J. Syst. Evol. Microbiol.">
        <title>The Global Catalogue of Microorganisms (GCM) 10K type strain sequencing project: providing services to taxonomists for standard genome sequencing and annotation.</title>
        <authorList>
            <consortium name="The Broad Institute Genomics Platform"/>
            <consortium name="The Broad Institute Genome Sequencing Center for Infectious Disease"/>
            <person name="Wu L."/>
            <person name="Ma J."/>
        </authorList>
    </citation>
    <scope>NUCLEOTIDE SEQUENCE [LARGE SCALE GENOMIC DNA]</scope>
    <source>
        <strain evidence="2">JCM 18126</strain>
    </source>
</reference>
<evidence type="ECO:0000313" key="2">
    <source>
        <dbReference type="Proteomes" id="UP001501195"/>
    </source>
</evidence>